<keyword evidence="3" id="KW-1015">Disulfide bond</keyword>
<name>A0AAN8WXD8_HALRR</name>
<dbReference type="AlphaFoldDB" id="A0AAN8WXD8"/>
<feature type="chain" id="PRO_5042906922" description="Kazal-like domain-containing protein" evidence="4">
    <location>
        <begin position="21"/>
        <end position="81"/>
    </location>
</feature>
<gene>
    <name evidence="6" type="ORF">SK128_008791</name>
</gene>
<organism evidence="6 7">
    <name type="scientific">Halocaridina rubra</name>
    <name type="common">Hawaiian red shrimp</name>
    <dbReference type="NCBI Taxonomy" id="373956"/>
    <lineage>
        <taxon>Eukaryota</taxon>
        <taxon>Metazoa</taxon>
        <taxon>Ecdysozoa</taxon>
        <taxon>Arthropoda</taxon>
        <taxon>Crustacea</taxon>
        <taxon>Multicrustacea</taxon>
        <taxon>Malacostraca</taxon>
        <taxon>Eumalacostraca</taxon>
        <taxon>Eucarida</taxon>
        <taxon>Decapoda</taxon>
        <taxon>Pleocyemata</taxon>
        <taxon>Caridea</taxon>
        <taxon>Atyoidea</taxon>
        <taxon>Atyidae</taxon>
        <taxon>Halocaridina</taxon>
    </lineage>
</organism>
<dbReference type="PROSITE" id="PS51465">
    <property type="entry name" value="KAZAL_2"/>
    <property type="match status" value="1"/>
</dbReference>
<dbReference type="GO" id="GO:0030154">
    <property type="term" value="P:cell differentiation"/>
    <property type="evidence" value="ECO:0007669"/>
    <property type="project" value="TreeGrafter"/>
</dbReference>
<dbReference type="EMBL" id="JAXCGZ010013614">
    <property type="protein sequence ID" value="KAK7072191.1"/>
    <property type="molecule type" value="Genomic_DNA"/>
</dbReference>
<dbReference type="SMART" id="SM00280">
    <property type="entry name" value="KAZAL"/>
    <property type="match status" value="1"/>
</dbReference>
<dbReference type="InterPro" id="IPR002350">
    <property type="entry name" value="Kazal_dom"/>
</dbReference>
<feature type="signal peptide" evidence="4">
    <location>
        <begin position="1"/>
        <end position="20"/>
    </location>
</feature>
<dbReference type="InterPro" id="IPR050653">
    <property type="entry name" value="Prot_Inhib_GrowthFact_Antg"/>
</dbReference>
<dbReference type="InterPro" id="IPR036058">
    <property type="entry name" value="Kazal_dom_sf"/>
</dbReference>
<evidence type="ECO:0000313" key="7">
    <source>
        <dbReference type="Proteomes" id="UP001381693"/>
    </source>
</evidence>
<keyword evidence="1" id="KW-0646">Protease inhibitor</keyword>
<evidence type="ECO:0000259" key="5">
    <source>
        <dbReference type="PROSITE" id="PS51465"/>
    </source>
</evidence>
<dbReference type="PANTHER" id="PTHR10913:SF45">
    <property type="entry name" value="FOLLISTATIN, ISOFORM A-RELATED"/>
    <property type="match status" value="1"/>
</dbReference>
<proteinExistence type="predicted"/>
<dbReference type="PANTHER" id="PTHR10913">
    <property type="entry name" value="FOLLISTATIN-RELATED"/>
    <property type="match status" value="1"/>
</dbReference>
<dbReference type="Pfam" id="PF00050">
    <property type="entry name" value="Kazal_1"/>
    <property type="match status" value="1"/>
</dbReference>
<reference evidence="6 7" key="1">
    <citation type="submission" date="2023-11" db="EMBL/GenBank/DDBJ databases">
        <title>Halocaridina rubra genome assembly.</title>
        <authorList>
            <person name="Smith C."/>
        </authorList>
    </citation>
    <scope>NUCLEOTIDE SEQUENCE [LARGE SCALE GENOMIC DNA]</scope>
    <source>
        <strain evidence="6">EP-1</strain>
        <tissue evidence="6">Whole</tissue>
    </source>
</reference>
<evidence type="ECO:0000256" key="4">
    <source>
        <dbReference type="SAM" id="SignalP"/>
    </source>
</evidence>
<evidence type="ECO:0000256" key="3">
    <source>
        <dbReference type="ARBA" id="ARBA00023157"/>
    </source>
</evidence>
<sequence>MNVTIRFVLATLAVLSLATAHRLGIREPCDLACTLQYDPVCGTDGNTYGNTCQLSVYNICQKPKIPVQIAYKGECGKSPYA</sequence>
<comment type="caution">
    <text evidence="6">The sequence shown here is derived from an EMBL/GenBank/DDBJ whole genome shotgun (WGS) entry which is preliminary data.</text>
</comment>
<keyword evidence="4" id="KW-0732">Signal</keyword>
<dbReference type="GO" id="GO:0005576">
    <property type="term" value="C:extracellular region"/>
    <property type="evidence" value="ECO:0007669"/>
    <property type="project" value="TreeGrafter"/>
</dbReference>
<evidence type="ECO:0000256" key="1">
    <source>
        <dbReference type="ARBA" id="ARBA00022690"/>
    </source>
</evidence>
<evidence type="ECO:0000313" key="6">
    <source>
        <dbReference type="EMBL" id="KAK7072191.1"/>
    </source>
</evidence>
<dbReference type="Gene3D" id="3.30.60.30">
    <property type="match status" value="1"/>
</dbReference>
<accession>A0AAN8WXD8</accession>
<keyword evidence="7" id="KW-1185">Reference proteome</keyword>
<evidence type="ECO:0000256" key="2">
    <source>
        <dbReference type="ARBA" id="ARBA00022900"/>
    </source>
</evidence>
<feature type="domain" description="Kazal-like" evidence="5">
    <location>
        <begin position="23"/>
        <end position="77"/>
    </location>
</feature>
<protein>
    <recommendedName>
        <fullName evidence="5">Kazal-like domain-containing protein</fullName>
    </recommendedName>
</protein>
<dbReference type="Proteomes" id="UP001381693">
    <property type="component" value="Unassembled WGS sequence"/>
</dbReference>
<dbReference type="SUPFAM" id="SSF100895">
    <property type="entry name" value="Kazal-type serine protease inhibitors"/>
    <property type="match status" value="1"/>
</dbReference>
<keyword evidence="2" id="KW-0722">Serine protease inhibitor</keyword>